<accession>A0A2S7WNR6</accession>
<evidence type="ECO:0000259" key="1">
    <source>
        <dbReference type="Pfam" id="PF04389"/>
    </source>
</evidence>
<dbReference type="GO" id="GO:0006508">
    <property type="term" value="P:proteolysis"/>
    <property type="evidence" value="ECO:0007669"/>
    <property type="project" value="InterPro"/>
</dbReference>
<dbReference type="Gene3D" id="3.40.630.10">
    <property type="entry name" value="Zn peptidases"/>
    <property type="match status" value="1"/>
</dbReference>
<dbReference type="Pfam" id="PF04389">
    <property type="entry name" value="Peptidase_M28"/>
    <property type="match status" value="1"/>
</dbReference>
<sequence>MKIFFTSIAYFIFCITCNAQKTNENDLQRIKKHFIAITKTEKARNYKNVKTLNFVANYIKKELTKVCDSVAYQNFNVDNTIYKNAIGSLGTENKERIIIGAHYDVCGDSEGADDNASGVVGLLELARLLSKENLKYRIDFVGYSLEEPPFFRTKQMGSYIHAKYLVDKKILVKGMISLETIGFFSDKKGSQRFPIMGMEKIYGNIGSFITVVQNDKNEIFSNQIDYLMKSEQLINTKSFKGSSRLPGVDFSDHLNYWKHNFDAVMITNTAFYRNKNYHTSNDKLDTLDLEKMNLVIKQLFNVLKKIN</sequence>
<dbReference type="AlphaFoldDB" id="A0A2S7WNR6"/>
<protein>
    <submittedName>
        <fullName evidence="2">Peptidase M28</fullName>
    </submittedName>
</protein>
<keyword evidence="3" id="KW-1185">Reference proteome</keyword>
<dbReference type="GO" id="GO:0008235">
    <property type="term" value="F:metalloexopeptidase activity"/>
    <property type="evidence" value="ECO:0007669"/>
    <property type="project" value="InterPro"/>
</dbReference>
<organism evidence="2 3">
    <name type="scientific">Polaribacter porphyrae</name>
    <dbReference type="NCBI Taxonomy" id="1137780"/>
    <lineage>
        <taxon>Bacteria</taxon>
        <taxon>Pseudomonadati</taxon>
        <taxon>Bacteroidota</taxon>
        <taxon>Flavobacteriia</taxon>
        <taxon>Flavobacteriales</taxon>
        <taxon>Flavobacteriaceae</taxon>
    </lineage>
</organism>
<comment type="caution">
    <text evidence="2">The sequence shown here is derived from an EMBL/GenBank/DDBJ whole genome shotgun (WGS) entry which is preliminary data.</text>
</comment>
<dbReference type="RefSeq" id="WP_105015838.1">
    <property type="nucleotide sequence ID" value="NZ_MSCN01000001.1"/>
</dbReference>
<gene>
    <name evidence="2" type="ORF">BTO18_08670</name>
</gene>
<dbReference type="InterPro" id="IPR007484">
    <property type="entry name" value="Peptidase_M28"/>
</dbReference>
<evidence type="ECO:0000313" key="3">
    <source>
        <dbReference type="Proteomes" id="UP000238882"/>
    </source>
</evidence>
<dbReference type="PANTHER" id="PTHR12147:SF26">
    <property type="entry name" value="PEPTIDASE M28 DOMAIN-CONTAINING PROTEIN"/>
    <property type="match status" value="1"/>
</dbReference>
<feature type="domain" description="Peptidase M28" evidence="1">
    <location>
        <begin position="84"/>
        <end position="296"/>
    </location>
</feature>
<dbReference type="OrthoDB" id="9789219at2"/>
<reference evidence="2 3" key="1">
    <citation type="submission" date="2016-12" db="EMBL/GenBank/DDBJ databases">
        <title>Trade-off between light-utilization and light-protection in marine flavobacteria.</title>
        <authorList>
            <person name="Kumagai Y."/>
            <person name="Yoshizawa S."/>
            <person name="Kogure K."/>
            <person name="Iwasaki W."/>
        </authorList>
    </citation>
    <scope>NUCLEOTIDE SEQUENCE [LARGE SCALE GENOMIC DNA]</scope>
    <source>
        <strain evidence="2 3">NBRC 108759</strain>
    </source>
</reference>
<dbReference type="InterPro" id="IPR045175">
    <property type="entry name" value="M28_fam"/>
</dbReference>
<evidence type="ECO:0000313" key="2">
    <source>
        <dbReference type="EMBL" id="PQJ79240.1"/>
    </source>
</evidence>
<dbReference type="PANTHER" id="PTHR12147">
    <property type="entry name" value="METALLOPEPTIDASE M28 FAMILY MEMBER"/>
    <property type="match status" value="1"/>
</dbReference>
<proteinExistence type="predicted"/>
<dbReference type="SUPFAM" id="SSF53187">
    <property type="entry name" value="Zn-dependent exopeptidases"/>
    <property type="match status" value="1"/>
</dbReference>
<dbReference type="Proteomes" id="UP000238882">
    <property type="component" value="Unassembled WGS sequence"/>
</dbReference>
<dbReference type="InterPro" id="IPR018247">
    <property type="entry name" value="EF_Hand_1_Ca_BS"/>
</dbReference>
<dbReference type="EMBL" id="MSCN01000001">
    <property type="protein sequence ID" value="PQJ79240.1"/>
    <property type="molecule type" value="Genomic_DNA"/>
</dbReference>
<name>A0A2S7WNR6_9FLAO</name>
<dbReference type="PROSITE" id="PS00018">
    <property type="entry name" value="EF_HAND_1"/>
    <property type="match status" value="1"/>
</dbReference>